<dbReference type="EMBL" id="VSSQ01049709">
    <property type="protein sequence ID" value="MPN03786.1"/>
    <property type="molecule type" value="Genomic_DNA"/>
</dbReference>
<accession>A0A645EQR7</accession>
<name>A0A645EQR7_9ZZZZ</name>
<dbReference type="InterPro" id="IPR024747">
    <property type="entry name" value="Pyridox_Oxase-rel"/>
</dbReference>
<evidence type="ECO:0000313" key="1">
    <source>
        <dbReference type="EMBL" id="MPN03786.1"/>
    </source>
</evidence>
<protein>
    <recommendedName>
        <fullName evidence="2">Pyridoxamine 5'-phosphate oxidase putative domain-containing protein</fullName>
    </recommendedName>
</protein>
<proteinExistence type="predicted"/>
<sequence length="153" mass="17707">MLRKDREITDFDEIIGIINACKVCRLALHNKDYPYILPLNFGMIIKEDHTIVLYFHGADKGKKYELIKENNRVAFEMDYHLDYVSGSLTTHYASVIGTGIITFIEKFDQKRDALNILTKHYETNDFEITDKMISGTTVFKLTVHSLTAKKNIK</sequence>
<dbReference type="Pfam" id="PF12900">
    <property type="entry name" value="Pyridox_ox_2"/>
    <property type="match status" value="1"/>
</dbReference>
<dbReference type="SUPFAM" id="SSF50475">
    <property type="entry name" value="FMN-binding split barrel"/>
    <property type="match status" value="1"/>
</dbReference>
<evidence type="ECO:0008006" key="2">
    <source>
        <dbReference type="Google" id="ProtNLM"/>
    </source>
</evidence>
<organism evidence="1">
    <name type="scientific">bioreactor metagenome</name>
    <dbReference type="NCBI Taxonomy" id="1076179"/>
    <lineage>
        <taxon>unclassified sequences</taxon>
        <taxon>metagenomes</taxon>
        <taxon>ecological metagenomes</taxon>
    </lineage>
</organism>
<dbReference type="AlphaFoldDB" id="A0A645EQR7"/>
<dbReference type="PANTHER" id="PTHR34071">
    <property type="entry name" value="5-NITROIMIDAZOLE ANTIBIOTICS RESISTANCE PROTEIN, NIMA-FAMILY-RELATED PROTEIN-RELATED"/>
    <property type="match status" value="1"/>
</dbReference>
<reference evidence="1" key="1">
    <citation type="submission" date="2019-08" db="EMBL/GenBank/DDBJ databases">
        <authorList>
            <person name="Kucharzyk K."/>
            <person name="Murdoch R.W."/>
            <person name="Higgins S."/>
            <person name="Loffler F."/>
        </authorList>
    </citation>
    <scope>NUCLEOTIDE SEQUENCE</scope>
</reference>
<dbReference type="PANTHER" id="PTHR34071:SF2">
    <property type="entry name" value="FLAVIN-NUCLEOTIDE-BINDING PROTEIN"/>
    <property type="match status" value="1"/>
</dbReference>
<gene>
    <name evidence="1" type="ORF">SDC9_151020</name>
</gene>
<dbReference type="InterPro" id="IPR012349">
    <property type="entry name" value="Split_barrel_FMN-bd"/>
</dbReference>
<comment type="caution">
    <text evidence="1">The sequence shown here is derived from an EMBL/GenBank/DDBJ whole genome shotgun (WGS) entry which is preliminary data.</text>
</comment>
<dbReference type="Gene3D" id="2.30.110.10">
    <property type="entry name" value="Electron Transport, Fmn-binding Protein, Chain A"/>
    <property type="match status" value="1"/>
</dbReference>